<protein>
    <submittedName>
        <fullName evidence="4">Proline iminopeptidase</fullName>
        <ecNumber evidence="4">3.4.11.5</ecNumber>
    </submittedName>
</protein>
<reference evidence="4 5" key="1">
    <citation type="submission" date="2019-11" db="EMBL/GenBank/DDBJ databases">
        <title>Complete genome sequence of Corynebacterium kalinowskii 1959, a novel Corynebacterium species isolated from soil of a small paddock in Vilsendorf, Germany.</title>
        <authorList>
            <person name="Schaffert L."/>
            <person name="Ruwe M."/>
            <person name="Milse J."/>
            <person name="Hanuschka K."/>
            <person name="Ortseifen V."/>
            <person name="Droste J."/>
            <person name="Brandt D."/>
            <person name="Schlueter L."/>
            <person name="Kutter Y."/>
            <person name="Vinke S."/>
            <person name="Viehoefer P."/>
            <person name="Jacob L."/>
            <person name="Luebke N.-C."/>
            <person name="Schulte-Berndt E."/>
            <person name="Hain C."/>
            <person name="Linder M."/>
            <person name="Schmidt P."/>
            <person name="Wollenschlaeger L."/>
            <person name="Luttermann T."/>
            <person name="Thieme E."/>
            <person name="Hassa J."/>
            <person name="Haak M."/>
            <person name="Wittchen M."/>
            <person name="Mentz A."/>
            <person name="Persicke M."/>
            <person name="Busche T."/>
            <person name="Ruckert C."/>
        </authorList>
    </citation>
    <scope>NUCLEOTIDE SEQUENCE [LARGE SCALE GENOMIC DNA]</scope>
    <source>
        <strain evidence="4 5">2039</strain>
    </source>
</reference>
<accession>A0A6B8WAX1</accession>
<dbReference type="GO" id="GO:0006508">
    <property type="term" value="P:proteolysis"/>
    <property type="evidence" value="ECO:0007669"/>
    <property type="project" value="InterPro"/>
</dbReference>
<name>A0A6B8WAX1_9CORY</name>
<sequence length="426" mass="48418">MTLRTSTAIRFGHTFREHRLRVPWDHHAPRETLEIFAREIIPAGGENLPTLLYLQGGPGFPSPRPVDPSGWLEAALEHHRVILLDQRGTGHSERIDADSPYLDAAHLRLLRADQIVADAETLREALGIRRWSLLGQSFGGFCITTYLSTHPESVEHAYLTGGLPSTDSHADDIYRATFSKLSTRHEKFYTEIPWAEDRIREICHHLNNSEELLATGERLSSRRFRTIGIELGRGTGFDTLAYLLEEPFREYRGEKRLRSDFLLDVGGRVSFAEAPLYAAIHETIYAGTTPGPTSWAAQSVSDAIPGFAYDLDPREAEPFYLTGEHIFPWQFEEDPALEPFRQVAEELAQAEDWTPLYDAEVLAEAGPVCAAAVYVDDIFVPLEHSLRTAERYRDLRPWITNEFQHDGIRQDGAAIFRRLYQMVREH</sequence>
<dbReference type="SUPFAM" id="SSF53474">
    <property type="entry name" value="alpha/beta-Hydrolases"/>
    <property type="match status" value="1"/>
</dbReference>
<keyword evidence="2 4" id="KW-0378">Hydrolase</keyword>
<dbReference type="Pfam" id="PF00561">
    <property type="entry name" value="Abhydrolase_1"/>
    <property type="match status" value="1"/>
</dbReference>
<keyword evidence="5" id="KW-1185">Reference proteome</keyword>
<dbReference type="InterPro" id="IPR002410">
    <property type="entry name" value="Peptidase_S33"/>
</dbReference>
<evidence type="ECO:0000256" key="1">
    <source>
        <dbReference type="ARBA" id="ARBA00010088"/>
    </source>
</evidence>
<dbReference type="GO" id="GO:0004177">
    <property type="term" value="F:aminopeptidase activity"/>
    <property type="evidence" value="ECO:0007669"/>
    <property type="project" value="UniProtKB-KW"/>
</dbReference>
<dbReference type="PRINTS" id="PR00793">
    <property type="entry name" value="PROAMNOPTASE"/>
</dbReference>
<dbReference type="KEGG" id="cok:COCCU_10335"/>
<dbReference type="InterPro" id="IPR000073">
    <property type="entry name" value="AB_hydrolase_1"/>
</dbReference>
<evidence type="ECO:0000256" key="2">
    <source>
        <dbReference type="ARBA" id="ARBA00022801"/>
    </source>
</evidence>
<evidence type="ECO:0000313" key="4">
    <source>
        <dbReference type="EMBL" id="QGU07986.1"/>
    </source>
</evidence>
<gene>
    <name evidence="4" type="primary">pip</name>
    <name evidence="4" type="ORF">COCCU_10335</name>
</gene>
<evidence type="ECO:0000259" key="3">
    <source>
        <dbReference type="Pfam" id="PF00561"/>
    </source>
</evidence>
<feature type="domain" description="AB hydrolase-1" evidence="3">
    <location>
        <begin position="49"/>
        <end position="184"/>
    </location>
</feature>
<dbReference type="Proteomes" id="UP000424462">
    <property type="component" value="Chromosome"/>
</dbReference>
<dbReference type="PANTHER" id="PTHR43248">
    <property type="entry name" value="2-SUCCINYL-6-HYDROXY-2,4-CYCLOHEXADIENE-1-CARBOXYLATE SYNTHASE"/>
    <property type="match status" value="1"/>
</dbReference>
<dbReference type="InterPro" id="IPR029058">
    <property type="entry name" value="AB_hydrolase_fold"/>
</dbReference>
<proteinExistence type="inferred from homology"/>
<dbReference type="PANTHER" id="PTHR43248:SF2">
    <property type="entry name" value="PROLYL AMINOPEPTIDASE"/>
    <property type="match status" value="1"/>
</dbReference>
<dbReference type="Gene3D" id="3.40.50.1820">
    <property type="entry name" value="alpha/beta hydrolase"/>
    <property type="match status" value="1"/>
</dbReference>
<organism evidence="4 5">
    <name type="scientific">Corynebacterium occultum</name>
    <dbReference type="NCBI Taxonomy" id="2675219"/>
    <lineage>
        <taxon>Bacteria</taxon>
        <taxon>Bacillati</taxon>
        <taxon>Actinomycetota</taxon>
        <taxon>Actinomycetes</taxon>
        <taxon>Mycobacteriales</taxon>
        <taxon>Corynebacteriaceae</taxon>
        <taxon>Corynebacterium</taxon>
    </lineage>
</organism>
<evidence type="ECO:0000313" key="5">
    <source>
        <dbReference type="Proteomes" id="UP000424462"/>
    </source>
</evidence>
<dbReference type="InterPro" id="IPR051601">
    <property type="entry name" value="Serine_prot/Carboxylest_S33"/>
</dbReference>
<dbReference type="EMBL" id="CP046455">
    <property type="protein sequence ID" value="QGU07986.1"/>
    <property type="molecule type" value="Genomic_DNA"/>
</dbReference>
<dbReference type="AlphaFoldDB" id="A0A6B8WAX1"/>
<keyword evidence="4" id="KW-0645">Protease</keyword>
<dbReference type="RefSeq" id="WP_156231416.1">
    <property type="nucleotide sequence ID" value="NZ_CP046455.1"/>
</dbReference>
<comment type="similarity">
    <text evidence="1">Belongs to the peptidase S33 family.</text>
</comment>
<dbReference type="EC" id="3.4.11.5" evidence="4"/>
<keyword evidence="4" id="KW-0031">Aminopeptidase</keyword>